<dbReference type="EMBL" id="JADEZV010000001">
    <property type="protein sequence ID" value="MBE9390728.1"/>
    <property type="molecule type" value="Genomic_DNA"/>
</dbReference>
<protein>
    <submittedName>
        <fullName evidence="1">Uncharacterized protein</fullName>
    </submittedName>
</protein>
<dbReference type="AlphaFoldDB" id="A0A843A604"/>
<dbReference type="RefSeq" id="WP_014558500.1">
    <property type="nucleotide sequence ID" value="NZ_JADEZV010000001.1"/>
</dbReference>
<accession>A0A843A604</accession>
<evidence type="ECO:0000313" key="2">
    <source>
        <dbReference type="Proteomes" id="UP000652307"/>
    </source>
</evidence>
<dbReference type="Proteomes" id="UP000652307">
    <property type="component" value="Unassembled WGS sequence"/>
</dbReference>
<dbReference type="OMA" id="NECISYF"/>
<name>A0A843A604_9CREN</name>
<dbReference type="GeneID" id="12450478"/>
<evidence type="ECO:0000313" key="1">
    <source>
        <dbReference type="EMBL" id="MBE9390728.1"/>
    </source>
</evidence>
<proteinExistence type="predicted"/>
<comment type="caution">
    <text evidence="1">The sequence shown here is derived from an EMBL/GenBank/DDBJ whole genome shotgun (WGS) entry which is preliminary data.</text>
</comment>
<sequence>MKWQEVIRNSRTEGLAEKCMLILASEDVAEETGVQPHLDFSSLTIYSESSDSYLEDYVAQNYSENIKILSEPPDSGSLPLESSYSEYLNMVLRELADLLIQVVKRTDSIDTEHALFLTKEGDLIVLEGERQKVVLPELKTCLFLHTHPNGVCLPSKRDIQSASSFFMNGGILFLILSSRCFFSMYRSSLINENDVYALKRLENEVEKAYLKSFNPIEYFNESLKGSNIKVRILPPPFGI</sequence>
<organism evidence="1 2">
    <name type="scientific">Fervidicoccus fontis</name>
    <dbReference type="NCBI Taxonomy" id="683846"/>
    <lineage>
        <taxon>Archaea</taxon>
        <taxon>Thermoproteota</taxon>
        <taxon>Thermoprotei</taxon>
        <taxon>Fervidicoccales</taxon>
        <taxon>Fervidicoccaceae</taxon>
        <taxon>Fervidicoccus</taxon>
    </lineage>
</organism>
<gene>
    <name evidence="1" type="ORF">IOK49_01330</name>
</gene>
<dbReference type="SUPFAM" id="SSF102712">
    <property type="entry name" value="JAB1/MPN domain"/>
    <property type="match status" value="1"/>
</dbReference>
<reference evidence="1" key="1">
    <citation type="submission" date="2020-10" db="EMBL/GenBank/DDBJ databases">
        <title>Fervidococcus fontis strain 3639Fd - the first crenarchaeon capable of growth on lipids.</title>
        <authorList>
            <person name="Kochetkova T.V."/>
            <person name="Elcheninov A.G."/>
            <person name="Toschakov S.V."/>
            <person name="Kublanov I.V."/>
        </authorList>
    </citation>
    <scope>NUCLEOTIDE SEQUENCE</scope>
    <source>
        <strain evidence="1">3639Fd</strain>
    </source>
</reference>